<dbReference type="NCBIfam" id="TIGR02531">
    <property type="entry name" value="yecD_yerC"/>
    <property type="match status" value="1"/>
</dbReference>
<dbReference type="InterPro" id="IPR038116">
    <property type="entry name" value="TrpR-like_sf"/>
</dbReference>
<protein>
    <recommendedName>
        <fullName evidence="3">TrpR-like protein YerC/YecD</fullName>
    </recommendedName>
</protein>
<dbReference type="InterPro" id="IPR013368">
    <property type="entry name" value="YecD_YerC"/>
</dbReference>
<accession>A0A2H0UCX7</accession>
<reference evidence="2" key="1">
    <citation type="submission" date="2017-09" db="EMBL/GenBank/DDBJ databases">
        <title>Depth-based differentiation of microbial function through sediment-hosted aquifers and enrichment of novel symbionts in the deep terrestrial subsurface.</title>
        <authorList>
            <person name="Probst A.J."/>
            <person name="Ladd B."/>
            <person name="Jarett J.K."/>
            <person name="Geller-Mcgrath D.E."/>
            <person name="Sieber C.M.K."/>
            <person name="Emerson J.B."/>
            <person name="Anantharaman K."/>
            <person name="Thomas B.C."/>
            <person name="Malmstrom R."/>
            <person name="Stieglmeier M."/>
            <person name="Klingl A."/>
            <person name="Woyke T."/>
            <person name="Ryan C.M."/>
            <person name="Banfield J.F."/>
        </authorList>
    </citation>
    <scope>NUCLEOTIDE SEQUENCE [LARGE SCALE GENOMIC DNA]</scope>
</reference>
<evidence type="ECO:0000313" key="1">
    <source>
        <dbReference type="EMBL" id="PIR83635.1"/>
    </source>
</evidence>
<dbReference type="PANTHER" id="PTHR40080">
    <property type="entry name" value="LMO1763 PROTEIN"/>
    <property type="match status" value="1"/>
</dbReference>
<dbReference type="InterPro" id="IPR010921">
    <property type="entry name" value="Trp_repressor/repl_initiator"/>
</dbReference>
<dbReference type="EMBL" id="PFBK01000008">
    <property type="protein sequence ID" value="PIR83635.1"/>
    <property type="molecule type" value="Genomic_DNA"/>
</dbReference>
<dbReference type="InterPro" id="IPR000831">
    <property type="entry name" value="Trp_repress"/>
</dbReference>
<dbReference type="SUPFAM" id="SSF48295">
    <property type="entry name" value="TrpR-like"/>
    <property type="match status" value="1"/>
</dbReference>
<comment type="caution">
    <text evidence="1">The sequence shown here is derived from an EMBL/GenBank/DDBJ whole genome shotgun (WGS) entry which is preliminary data.</text>
</comment>
<evidence type="ECO:0000313" key="2">
    <source>
        <dbReference type="Proteomes" id="UP000231192"/>
    </source>
</evidence>
<dbReference type="GO" id="GO:0003700">
    <property type="term" value="F:DNA-binding transcription factor activity"/>
    <property type="evidence" value="ECO:0007669"/>
    <property type="project" value="InterPro"/>
</dbReference>
<dbReference type="Proteomes" id="UP000231192">
    <property type="component" value="Unassembled WGS sequence"/>
</dbReference>
<gene>
    <name evidence="1" type="ORF">COU18_03050</name>
</gene>
<evidence type="ECO:0008006" key="3">
    <source>
        <dbReference type="Google" id="ProtNLM"/>
    </source>
</evidence>
<dbReference type="Pfam" id="PF01371">
    <property type="entry name" value="Trp_repressor"/>
    <property type="match status" value="1"/>
</dbReference>
<name>A0A2H0UCX7_9BACT</name>
<organism evidence="1 2">
    <name type="scientific">Candidatus Kaiserbacteria bacterium CG10_big_fil_rev_8_21_14_0_10_51_14</name>
    <dbReference type="NCBI Taxonomy" id="1974610"/>
    <lineage>
        <taxon>Bacteria</taxon>
        <taxon>Candidatus Kaiseribacteriota</taxon>
    </lineage>
</organism>
<sequence>MGNGIEKEEKKILENFAATELFRAILTLKNVDECRRFFRDVCTIGEIREISARLQIARKLSGSAPPSYEDIAEQLTTSTATVTRVAHWLHHGRGGYPLILKRLGY</sequence>
<dbReference type="AlphaFoldDB" id="A0A2H0UCX7"/>
<dbReference type="Gene3D" id="1.10.1270.10">
    <property type="entry name" value="TrpR-like"/>
    <property type="match status" value="1"/>
</dbReference>
<dbReference type="PANTHER" id="PTHR40080:SF1">
    <property type="entry name" value="TRPR-LIKE PROTEIN YERC_YECD"/>
    <property type="match status" value="1"/>
</dbReference>
<dbReference type="PIRSF" id="PIRSF012508">
    <property type="entry name" value="YerC"/>
    <property type="match status" value="1"/>
</dbReference>
<proteinExistence type="predicted"/>
<dbReference type="GO" id="GO:0043565">
    <property type="term" value="F:sequence-specific DNA binding"/>
    <property type="evidence" value="ECO:0007669"/>
    <property type="project" value="InterPro"/>
</dbReference>